<accession>A0A9P6L054</accession>
<keyword evidence="2" id="KW-1185">Reference proteome</keyword>
<evidence type="ECO:0000313" key="2">
    <source>
        <dbReference type="Proteomes" id="UP000740883"/>
    </source>
</evidence>
<dbReference type="OrthoDB" id="2195369at2759"/>
<dbReference type="AlphaFoldDB" id="A0A9P6L054"/>
<dbReference type="InterPro" id="IPR016181">
    <property type="entry name" value="Acyl_CoA_acyltransferase"/>
</dbReference>
<comment type="caution">
    <text evidence="1">The sequence shown here is derived from an EMBL/GenBank/DDBJ whole genome shotgun (WGS) entry which is preliminary data.</text>
</comment>
<protein>
    <recommendedName>
        <fullName evidence="3">N-acetyltransferase domain-containing protein</fullName>
    </recommendedName>
</protein>
<dbReference type="SUPFAM" id="SSF55729">
    <property type="entry name" value="Acyl-CoA N-acyltransferases (Nat)"/>
    <property type="match status" value="1"/>
</dbReference>
<dbReference type="Proteomes" id="UP000740883">
    <property type="component" value="Unassembled WGS sequence"/>
</dbReference>
<gene>
    <name evidence="1" type="ORF">NGRA_0331</name>
</gene>
<evidence type="ECO:0000313" key="1">
    <source>
        <dbReference type="EMBL" id="KAF9764724.1"/>
    </source>
</evidence>
<evidence type="ECO:0008006" key="3">
    <source>
        <dbReference type="Google" id="ProtNLM"/>
    </source>
</evidence>
<dbReference type="InterPro" id="IPR031523">
    <property type="entry name" value="Acetyltransf_15"/>
</dbReference>
<name>A0A9P6L054_9MICR</name>
<dbReference type="EMBL" id="SBJO01000011">
    <property type="protein sequence ID" value="KAF9764724.1"/>
    <property type="molecule type" value="Genomic_DNA"/>
</dbReference>
<dbReference type="Pfam" id="PF17013">
    <property type="entry name" value="Acetyltransf_15"/>
    <property type="match status" value="1"/>
</dbReference>
<sequence>MLIYIFIISTFQVFVKELAKYQGIKTRKQLIKDANIVGKCFSGSIVSDMNRVRSMEDYDVFKYKEGDELIASVYLNRNIYYKQADYLFTTGVEEVKAVEIYSLWVNDKYRGKGISRRLLYDALMTIREEYDYGNDFVVGLHINEADPYMNISFALYYSMNFRKCCFVNYGPDEIKSNFSKFYDLKNPLRAIFDPNSRSEEGIYLAMYTTMNQILFFNPIRNKKLKEIGELLRDELRRRKASKKD</sequence>
<dbReference type="Gene3D" id="3.40.630.30">
    <property type="match status" value="1"/>
</dbReference>
<proteinExistence type="predicted"/>
<organism evidence="1 2">
    <name type="scientific">Nosema granulosis</name>
    <dbReference type="NCBI Taxonomy" id="83296"/>
    <lineage>
        <taxon>Eukaryota</taxon>
        <taxon>Fungi</taxon>
        <taxon>Fungi incertae sedis</taxon>
        <taxon>Microsporidia</taxon>
        <taxon>Nosematidae</taxon>
        <taxon>Nosema</taxon>
    </lineage>
</organism>
<reference evidence="1 2" key="1">
    <citation type="journal article" date="2020" name="Genome Biol. Evol.">
        <title>Comparative genomics of strictly vertically transmitted, feminizing microsporidia endosymbionts of amphipod crustaceans.</title>
        <authorList>
            <person name="Cormier A."/>
            <person name="Chebbi M.A."/>
            <person name="Giraud I."/>
            <person name="Wattier R."/>
            <person name="Teixeira M."/>
            <person name="Gilbert C."/>
            <person name="Rigaud T."/>
            <person name="Cordaux R."/>
        </authorList>
    </citation>
    <scope>NUCLEOTIDE SEQUENCE [LARGE SCALE GENOMIC DNA]</scope>
    <source>
        <strain evidence="1 2">Ou3-Ou53</strain>
    </source>
</reference>